<protein>
    <submittedName>
        <fullName evidence="2">Uncharacterized protein</fullName>
    </submittedName>
</protein>
<proteinExistence type="predicted"/>
<evidence type="ECO:0000256" key="1">
    <source>
        <dbReference type="SAM" id="SignalP"/>
    </source>
</evidence>
<reference evidence="2" key="1">
    <citation type="submission" date="2022-11" db="EMBL/GenBank/DDBJ databases">
        <authorList>
            <person name="Petersen C."/>
        </authorList>
    </citation>
    <scope>NUCLEOTIDE SEQUENCE</scope>
    <source>
        <strain evidence="2">IBT 30069</strain>
    </source>
</reference>
<name>A0A9W9F3N3_9EURO</name>
<comment type="caution">
    <text evidence="2">The sequence shown here is derived from an EMBL/GenBank/DDBJ whole genome shotgun (WGS) entry which is preliminary data.</text>
</comment>
<reference evidence="2" key="2">
    <citation type="journal article" date="2023" name="IMA Fungus">
        <title>Comparative genomic study of the Penicillium genus elucidates a diverse pangenome and 15 lateral gene transfer events.</title>
        <authorList>
            <person name="Petersen C."/>
            <person name="Sorensen T."/>
            <person name="Nielsen M.R."/>
            <person name="Sondergaard T.E."/>
            <person name="Sorensen J.L."/>
            <person name="Fitzpatrick D.A."/>
            <person name="Frisvad J.C."/>
            <person name="Nielsen K.L."/>
        </authorList>
    </citation>
    <scope>NUCLEOTIDE SEQUENCE</scope>
    <source>
        <strain evidence="2">IBT 30069</strain>
    </source>
</reference>
<keyword evidence="3" id="KW-1185">Reference proteome</keyword>
<dbReference type="AlphaFoldDB" id="A0A9W9F3N3"/>
<dbReference type="Proteomes" id="UP001149165">
    <property type="component" value="Unassembled WGS sequence"/>
</dbReference>
<dbReference type="EMBL" id="JAPQKH010000006">
    <property type="protein sequence ID" value="KAJ5093078.1"/>
    <property type="molecule type" value="Genomic_DNA"/>
</dbReference>
<feature type="signal peptide" evidence="1">
    <location>
        <begin position="1"/>
        <end position="17"/>
    </location>
</feature>
<feature type="chain" id="PRO_5040847311" evidence="1">
    <location>
        <begin position="18"/>
        <end position="212"/>
    </location>
</feature>
<evidence type="ECO:0000313" key="2">
    <source>
        <dbReference type="EMBL" id="KAJ5093078.1"/>
    </source>
</evidence>
<keyword evidence="1" id="KW-0732">Signal</keyword>
<evidence type="ECO:0000313" key="3">
    <source>
        <dbReference type="Proteomes" id="UP001149165"/>
    </source>
</evidence>
<gene>
    <name evidence="2" type="ORF">N7456_008939</name>
</gene>
<dbReference type="OrthoDB" id="4991875at2759"/>
<organism evidence="2 3">
    <name type="scientific">Penicillium angulare</name>
    <dbReference type="NCBI Taxonomy" id="116970"/>
    <lineage>
        <taxon>Eukaryota</taxon>
        <taxon>Fungi</taxon>
        <taxon>Dikarya</taxon>
        <taxon>Ascomycota</taxon>
        <taxon>Pezizomycotina</taxon>
        <taxon>Eurotiomycetes</taxon>
        <taxon>Eurotiomycetidae</taxon>
        <taxon>Eurotiales</taxon>
        <taxon>Aspergillaceae</taxon>
        <taxon>Penicillium</taxon>
    </lineage>
</organism>
<accession>A0A9W9F3N3</accession>
<sequence length="212" mass="21649">MRTTLFIASTLAALAVADFTAEPSSTTIKYLDVASDADGVNMGAYTSFVADVYAIDRTATTYKVRCEEGVPSSECVIDSKTPWILVQGPTTYSLDGTAHVKTAGGKGALTVDMACSFTHSSESISCSESMGISYSFDGESSSSSAVVPSFTIAPEEVSYADLKVTGGLKAFSADATATAPVTVSYKDAAAQPVMTAAPLAAAAAAAVLGVFI</sequence>